<accession>A0AAQ3L9C8</accession>
<proteinExistence type="predicted"/>
<protein>
    <submittedName>
        <fullName evidence="1">Uncharacterized protein</fullName>
    </submittedName>
</protein>
<name>A0AAQ3L9C8_9BACT</name>
<dbReference type="AlphaFoldDB" id="A0AAQ3L9C8"/>
<keyword evidence="2" id="KW-1185">Reference proteome</keyword>
<sequence length="133" mass="15077">MLPQIDIENLIKVEFKDTASAAESTAALAKLIEAQCDKVELRGDNAVRFHSEWEPPFKLMKTWSKENPDATITIWADALAKHHWILKGTIAAGKSEEVTLSRVDDQFETVCKEIFGCTYDEWEKSPREPFAHA</sequence>
<dbReference type="RefSeq" id="WP_317834249.1">
    <property type="nucleotide sequence ID" value="NZ_CP136920.1"/>
</dbReference>
<reference evidence="1 2" key="1">
    <citation type="submission" date="2023-10" db="EMBL/GenBank/DDBJ databases">
        <title>Rubellicoccus peritrichatus gen. nov., sp. nov., isolated from an algae of coral reef tank.</title>
        <authorList>
            <person name="Luo J."/>
        </authorList>
    </citation>
    <scope>NUCLEOTIDE SEQUENCE [LARGE SCALE GENOMIC DNA]</scope>
    <source>
        <strain evidence="1 2">CR14</strain>
    </source>
</reference>
<evidence type="ECO:0000313" key="2">
    <source>
        <dbReference type="Proteomes" id="UP001304300"/>
    </source>
</evidence>
<gene>
    <name evidence="1" type="ORF">RZN69_01595</name>
</gene>
<evidence type="ECO:0000313" key="1">
    <source>
        <dbReference type="EMBL" id="WOO41765.1"/>
    </source>
</evidence>
<dbReference type="Proteomes" id="UP001304300">
    <property type="component" value="Chromosome"/>
</dbReference>
<organism evidence="1 2">
    <name type="scientific">Rubellicoccus peritrichatus</name>
    <dbReference type="NCBI Taxonomy" id="3080537"/>
    <lineage>
        <taxon>Bacteria</taxon>
        <taxon>Pseudomonadati</taxon>
        <taxon>Verrucomicrobiota</taxon>
        <taxon>Opitutia</taxon>
        <taxon>Puniceicoccales</taxon>
        <taxon>Cerasicoccaceae</taxon>
        <taxon>Rubellicoccus</taxon>
    </lineage>
</organism>
<dbReference type="EMBL" id="CP136920">
    <property type="protein sequence ID" value="WOO41765.1"/>
    <property type="molecule type" value="Genomic_DNA"/>
</dbReference>
<dbReference type="KEGG" id="puo:RZN69_01595"/>